<reference evidence="2 3" key="1">
    <citation type="submission" date="2021-03" db="EMBL/GenBank/DDBJ databases">
        <title>Sequencing the genomes of 1000 actinobacteria strains.</title>
        <authorList>
            <person name="Klenk H.-P."/>
        </authorList>
    </citation>
    <scope>NUCLEOTIDE SEQUENCE [LARGE SCALE GENOMIC DNA]</scope>
    <source>
        <strain evidence="2 3">DSM 46713</strain>
    </source>
</reference>
<dbReference type="Proteomes" id="UP000694460">
    <property type="component" value="Unassembled WGS sequence"/>
</dbReference>
<protein>
    <submittedName>
        <fullName evidence="2">Uncharacterized protein</fullName>
    </submittedName>
</protein>
<feature type="region of interest" description="Disordered" evidence="1">
    <location>
        <begin position="1"/>
        <end position="21"/>
    </location>
</feature>
<evidence type="ECO:0000313" key="2">
    <source>
        <dbReference type="EMBL" id="MBP2456237.1"/>
    </source>
</evidence>
<dbReference type="RefSeq" id="WP_209923875.1">
    <property type="nucleotide sequence ID" value="NZ_JAGIOP010000003.1"/>
</dbReference>
<proteinExistence type="predicted"/>
<sequence length="141" mass="15360">MTTGTTDPWSSAPRPIQPHNEALPDTEMFVDYAAATNTYAGPFCACGDYSCPASANSNARCVNSEEPSGYIGRYPESWTDEDVDAYEAQELLDSLISEAHYEAHDDTMRAVERINTRGAEHGANSSHATHSHPRHPLTCLG</sequence>
<evidence type="ECO:0000313" key="3">
    <source>
        <dbReference type="Proteomes" id="UP000694460"/>
    </source>
</evidence>
<dbReference type="EMBL" id="JAGIOP010000003">
    <property type="protein sequence ID" value="MBP2456237.1"/>
    <property type="molecule type" value="Genomic_DNA"/>
</dbReference>
<evidence type="ECO:0000256" key="1">
    <source>
        <dbReference type="SAM" id="MobiDB-lite"/>
    </source>
</evidence>
<accession>A0ABS5A3F5</accession>
<feature type="region of interest" description="Disordered" evidence="1">
    <location>
        <begin position="119"/>
        <end position="141"/>
    </location>
</feature>
<organism evidence="2 3">
    <name type="scientific">Mycolicibacterium lutetiense</name>
    <dbReference type="NCBI Taxonomy" id="1641992"/>
    <lineage>
        <taxon>Bacteria</taxon>
        <taxon>Bacillati</taxon>
        <taxon>Actinomycetota</taxon>
        <taxon>Actinomycetes</taxon>
        <taxon>Mycobacteriales</taxon>
        <taxon>Mycobacteriaceae</taxon>
        <taxon>Mycolicibacterium</taxon>
    </lineage>
</organism>
<comment type="caution">
    <text evidence="2">The sequence shown here is derived from an EMBL/GenBank/DDBJ whole genome shotgun (WGS) entry which is preliminary data.</text>
</comment>
<gene>
    <name evidence="2" type="ORF">JOF57_006213</name>
</gene>
<keyword evidence="3" id="KW-1185">Reference proteome</keyword>
<name>A0ABS5A3F5_9MYCO</name>